<dbReference type="NCBIfam" id="TIGR00732">
    <property type="entry name" value="dprA"/>
    <property type="match status" value="1"/>
</dbReference>
<dbReference type="PATRIC" id="fig|270498.16.peg.671"/>
<comment type="caution">
    <text evidence="4">The sequence shown here is derived from an EMBL/GenBank/DDBJ whole genome shotgun (WGS) entry which is preliminary data.</text>
</comment>
<evidence type="ECO:0000259" key="2">
    <source>
        <dbReference type="Pfam" id="PF02481"/>
    </source>
</evidence>
<dbReference type="Pfam" id="PF02481">
    <property type="entry name" value="DNA_processg_A"/>
    <property type="match status" value="1"/>
</dbReference>
<dbReference type="OrthoDB" id="9785707at2"/>
<accession>A0A0M2NHC5</accession>
<evidence type="ECO:0000313" key="5">
    <source>
        <dbReference type="Proteomes" id="UP000034076"/>
    </source>
</evidence>
<dbReference type="PANTHER" id="PTHR43022:SF1">
    <property type="entry name" value="PROTEIN SMF"/>
    <property type="match status" value="1"/>
</dbReference>
<dbReference type="InterPro" id="IPR041614">
    <property type="entry name" value="DprA_WH"/>
</dbReference>
<dbReference type="InterPro" id="IPR057666">
    <property type="entry name" value="DrpA_SLOG"/>
</dbReference>
<proteinExistence type="inferred from homology"/>
<dbReference type="InterPro" id="IPR003488">
    <property type="entry name" value="DprA"/>
</dbReference>
<keyword evidence="5" id="KW-1185">Reference proteome</keyword>
<evidence type="ECO:0000259" key="3">
    <source>
        <dbReference type="Pfam" id="PF17782"/>
    </source>
</evidence>
<name>A0A0M2NHC5_9FIRM</name>
<evidence type="ECO:0000313" key="4">
    <source>
        <dbReference type="EMBL" id="KKI49670.1"/>
    </source>
</evidence>
<feature type="domain" description="Smf/DprA SLOG" evidence="2">
    <location>
        <begin position="83"/>
        <end position="291"/>
    </location>
</feature>
<feature type="domain" description="DprA winged helix" evidence="3">
    <location>
        <begin position="310"/>
        <end position="361"/>
    </location>
</feature>
<dbReference type="RefSeq" id="WP_046444673.1">
    <property type="nucleotide sequence ID" value="NZ_LAYJ01000131.1"/>
</dbReference>
<dbReference type="Proteomes" id="UP000034076">
    <property type="component" value="Unassembled WGS sequence"/>
</dbReference>
<comment type="similarity">
    <text evidence="1">Belongs to the DprA/Smf family.</text>
</comment>
<dbReference type="GO" id="GO:0009294">
    <property type="term" value="P:DNA-mediated transformation"/>
    <property type="evidence" value="ECO:0007669"/>
    <property type="project" value="InterPro"/>
</dbReference>
<dbReference type="Gene3D" id="3.40.50.450">
    <property type="match status" value="1"/>
</dbReference>
<gene>
    <name evidence="4" type="ORF">CHK_2892</name>
</gene>
<dbReference type="EMBL" id="LAYJ01000131">
    <property type="protein sequence ID" value="KKI49670.1"/>
    <property type="molecule type" value="Genomic_DNA"/>
</dbReference>
<sequence>MQDITEEEKYWLWLASVEGIGPVRFYHVLNTFTDIKSAWENCTEITRCVKGINEKMGAKLCERANDAFIERFLKFLAHKNINVLTRLNQDYPKTLAEIENPPTVLYYKGTLPDFDDMSCAVVGSRKPTKNGFQAAKNISMELAAQGVVIVSGMARGIDTAAHTGALEGGGKTVAVLGSGVDVVYPAENRKLYDQIVESGAVISEFLPGMEPKASNFPQRNRIVAGLSKALISGEGGEKSGARITVDFALKQGREVYTLACNLSSPVAKLPLYLMESGAPAVQKATEVMSDLGWEINLDCLKEKDGNNTIKLDLLETQIYNLLLKEDLAPEEISAETGRSMREINTLLTLMELRGLIEGIPGDKFRVNS</sequence>
<dbReference type="STRING" id="270498.CHK_2892"/>
<reference evidence="4 5" key="1">
    <citation type="submission" date="2015-04" db="EMBL/GenBank/DDBJ databases">
        <title>Draft genome sequence of bacteremic isolate Catabacter hongkongensis type strain HKU16T.</title>
        <authorList>
            <person name="Lau S.K."/>
            <person name="Teng J.L."/>
            <person name="Huang Y."/>
            <person name="Curreem S.O."/>
            <person name="Tsui S.K."/>
            <person name="Woo P.C."/>
        </authorList>
    </citation>
    <scope>NUCLEOTIDE SEQUENCE [LARGE SCALE GENOMIC DNA]</scope>
    <source>
        <strain evidence="4 5">HKU16</strain>
    </source>
</reference>
<protein>
    <submittedName>
        <fullName evidence="4">Rossmann fold nucleotide-binding protein Smf involved in DNA uptake</fullName>
    </submittedName>
</protein>
<evidence type="ECO:0000256" key="1">
    <source>
        <dbReference type="ARBA" id="ARBA00006525"/>
    </source>
</evidence>
<dbReference type="PANTHER" id="PTHR43022">
    <property type="entry name" value="PROTEIN SMF"/>
    <property type="match status" value="1"/>
</dbReference>
<organism evidence="4 5">
    <name type="scientific">Christensenella hongkongensis</name>
    <dbReference type="NCBI Taxonomy" id="270498"/>
    <lineage>
        <taxon>Bacteria</taxon>
        <taxon>Bacillati</taxon>
        <taxon>Bacillota</taxon>
        <taxon>Clostridia</taxon>
        <taxon>Christensenellales</taxon>
        <taxon>Christensenellaceae</taxon>
        <taxon>Christensenella</taxon>
    </lineage>
</organism>
<dbReference type="AlphaFoldDB" id="A0A0M2NHC5"/>
<dbReference type="SUPFAM" id="SSF102405">
    <property type="entry name" value="MCP/YpsA-like"/>
    <property type="match status" value="1"/>
</dbReference>
<dbReference type="Pfam" id="PF17782">
    <property type="entry name" value="WHD_DprA"/>
    <property type="match status" value="1"/>
</dbReference>